<dbReference type="Proteomes" id="UP001215398">
    <property type="component" value="Unassembled WGS sequence"/>
</dbReference>
<evidence type="ECO:0000259" key="1">
    <source>
        <dbReference type="PROSITE" id="PS51736"/>
    </source>
</evidence>
<dbReference type="SUPFAM" id="SSF53041">
    <property type="entry name" value="Resolvase-like"/>
    <property type="match status" value="1"/>
</dbReference>
<dbReference type="InterPro" id="IPR050639">
    <property type="entry name" value="SSR_resolvase"/>
</dbReference>
<dbReference type="SMART" id="SM00857">
    <property type="entry name" value="Resolvase"/>
    <property type="match status" value="1"/>
</dbReference>
<proteinExistence type="predicted"/>
<dbReference type="Pfam" id="PF00239">
    <property type="entry name" value="Resolvase"/>
    <property type="match status" value="1"/>
</dbReference>
<dbReference type="PANTHER" id="PTHR30461:SF19">
    <property type="entry name" value="SITE-SPECIFIC RECOMBINASE RESOLVASE FAMILY"/>
    <property type="match status" value="1"/>
</dbReference>
<gene>
    <name evidence="2" type="ORF">PQG98_20455</name>
</gene>
<dbReference type="InterPro" id="IPR036162">
    <property type="entry name" value="Resolvase-like_N_sf"/>
</dbReference>
<name>A0ABT5HDL9_9BACE</name>
<reference evidence="2 3" key="1">
    <citation type="submission" date="2023-01" db="EMBL/GenBank/DDBJ databases">
        <title>Exploring GABA producing Bacteroides strains toward improving mental health.</title>
        <authorList>
            <person name="Yousuf B."/>
            <person name="Bouhlel N.E."/>
            <person name="Mottawea W."/>
            <person name="Hammami R."/>
        </authorList>
    </citation>
    <scope>NUCLEOTIDE SEQUENCE [LARGE SCALE GENOMIC DNA]</scope>
    <source>
        <strain evidence="2 3">UO.H1054</strain>
    </source>
</reference>
<comment type="caution">
    <text evidence="2">The sequence shown here is derived from an EMBL/GenBank/DDBJ whole genome shotgun (WGS) entry which is preliminary data.</text>
</comment>
<sequence length="209" mass="23846">MNAVIYARVSSTNDRQSTDRQVSDLNGYASKNDINVVKTFEEHISGAKRNEERPILCECLDYCIKNKVDILLISELSRLGRNVDEVLANVKRCKDNNLNIYFQKENLSIFQADGTKNPFLNIFISVLGTCAEMERENIKFRLNSGRAKYIADGGKLGRKEGYRKPKEQKEVEYKEVIKELKKGTSVRRAAKLCDVSVSTVQRIKAEFNL</sequence>
<accession>A0ABT5HDL9</accession>
<dbReference type="Gene3D" id="3.40.50.1390">
    <property type="entry name" value="Resolvase, N-terminal catalytic domain"/>
    <property type="match status" value="1"/>
</dbReference>
<keyword evidence="3" id="KW-1185">Reference proteome</keyword>
<dbReference type="Gene3D" id="1.10.10.60">
    <property type="entry name" value="Homeodomain-like"/>
    <property type="match status" value="1"/>
</dbReference>
<dbReference type="PANTHER" id="PTHR30461">
    <property type="entry name" value="DNA-INVERTASE FROM LAMBDOID PROPHAGE"/>
    <property type="match status" value="1"/>
</dbReference>
<organism evidence="2 3">
    <name type="scientific">Bacteroides zhangwenhongii</name>
    <dbReference type="NCBI Taxonomy" id="2650157"/>
    <lineage>
        <taxon>Bacteria</taxon>
        <taxon>Pseudomonadati</taxon>
        <taxon>Bacteroidota</taxon>
        <taxon>Bacteroidia</taxon>
        <taxon>Bacteroidales</taxon>
        <taxon>Bacteroidaceae</taxon>
        <taxon>Bacteroides</taxon>
    </lineage>
</organism>
<feature type="domain" description="Resolvase/invertase-type recombinase catalytic" evidence="1">
    <location>
        <begin position="2"/>
        <end position="153"/>
    </location>
</feature>
<dbReference type="EMBL" id="JAQPYS010000119">
    <property type="protein sequence ID" value="MDC7138688.1"/>
    <property type="molecule type" value="Genomic_DNA"/>
</dbReference>
<dbReference type="CDD" id="cd03768">
    <property type="entry name" value="SR_ResInv"/>
    <property type="match status" value="1"/>
</dbReference>
<protein>
    <submittedName>
        <fullName evidence="2">Recombinase family protein</fullName>
    </submittedName>
</protein>
<evidence type="ECO:0000313" key="2">
    <source>
        <dbReference type="EMBL" id="MDC7138688.1"/>
    </source>
</evidence>
<dbReference type="InterPro" id="IPR006119">
    <property type="entry name" value="Resolv_N"/>
</dbReference>
<dbReference type="PROSITE" id="PS51736">
    <property type="entry name" value="RECOMBINASES_3"/>
    <property type="match status" value="1"/>
</dbReference>
<dbReference type="RefSeq" id="WP_272721374.1">
    <property type="nucleotide sequence ID" value="NZ_JAQPYS010000119.1"/>
</dbReference>
<evidence type="ECO:0000313" key="3">
    <source>
        <dbReference type="Proteomes" id="UP001215398"/>
    </source>
</evidence>